<dbReference type="InterPro" id="IPR012337">
    <property type="entry name" value="RNaseH-like_sf"/>
</dbReference>
<evidence type="ECO:0000259" key="1">
    <source>
        <dbReference type="PROSITE" id="PS50822"/>
    </source>
</evidence>
<dbReference type="EMBL" id="CADEPM010000007">
    <property type="protein sequence ID" value="CAB3408769.1"/>
    <property type="molecule type" value="Genomic_DNA"/>
</dbReference>
<comment type="caution">
    <text evidence="2">The sequence shown here is derived from an EMBL/GenBank/DDBJ whole genome shotgun (WGS) entry which is preliminary data.</text>
</comment>
<dbReference type="Proteomes" id="UP000494206">
    <property type="component" value="Unassembled WGS sequence"/>
</dbReference>
<dbReference type="OrthoDB" id="10252740at2759"/>
<dbReference type="PROSITE" id="PS50822">
    <property type="entry name" value="PIWI"/>
    <property type="match status" value="1"/>
</dbReference>
<sequence length="934" mass="106189">MHSLNKQLKEIRISTAESPSQDRVLKSCEVTGKLAPATIKNARTVDVITNFWSIQIEKNTIVYRYDVGIEVYGVNIRYEGSQKREKPFTASLIGRKTDDCLATERHKICQAVLWKALDTHRVIKDGTARVYDCASSLYTSNRIDAFDSVKTMQMSVAVGDLPKSIQNLIRHSNPSEFMVTIVPNASIPYFDISDFSNEIPKNVAETSKIVTNFLNLLTSQSARDRGLTVFGNGCVFDMSRPARDKRNGQEERDGANKSIMFIEGCPNARVRNDGDTTPALILDAKTGTFFKTQTFAECIQAFFGRNIHLDWNSIKNENERATTSNLFSKMHHYVKGLKFEPTYDKKSYTCVGLTRFPMSEVKFEYDGNQITLIDYLVRVLNVSGPFNENLPAGRALIDGDKVSDWTISRQSEDRIQKREVMFFALETIRLLPYQRVPNEKQLEKPKPIPPGIRYSQIQKLLHDLNLDAGGANNKYLKMFGVTISANPKIVTAIQREAPIIRRNEQKFVRGASCSTIVVAHDNQKSVANDCLNSLSDGCKRTGISVDKWIIEDISAYKLGTDYYETLTRLITKCSKKYKIGLIIFIDDLDNNSHDGLKLVERKFVIPFQQLTTEIVLELTQKRLTLQNVIRKINMKLGGLNYEIIPEISGRDKWISNENMLIVSYDVAHPGQVNTNECVMVPSVVGFSFNGASHKEGFVGDFHYQYPKKEQVESGILKRRMKWIIEKFVANRKRYPQMILIIRDGVSEGQYQMVLDDELNAMRTACQEVVNQKNLKNWSPKFAVLIATKRNSARFFNRLDSKISNVKPLTVIDRDITRANINEAYIVSANAFQGTANAVCYQLLRNEIGFKNMDEVEALMLALSYHHQICETPISLPEPVYQADEWAKRGNEMWNAYGQILNIPKVENQKCADFELMTERLAYWHSPIGASRINA</sequence>
<dbReference type="Pfam" id="PF02171">
    <property type="entry name" value="Piwi"/>
    <property type="match status" value="1"/>
</dbReference>
<name>A0A8S1FAZ5_9PELO</name>
<dbReference type="GO" id="GO:0003676">
    <property type="term" value="F:nucleic acid binding"/>
    <property type="evidence" value="ECO:0007669"/>
    <property type="project" value="InterPro"/>
</dbReference>
<reference evidence="2 3" key="1">
    <citation type="submission" date="2020-04" db="EMBL/GenBank/DDBJ databases">
        <authorList>
            <person name="Laetsch R D."/>
            <person name="Stevens L."/>
            <person name="Kumar S."/>
            <person name="Blaxter L. M."/>
        </authorList>
    </citation>
    <scope>NUCLEOTIDE SEQUENCE [LARGE SCALE GENOMIC DNA]</scope>
</reference>
<dbReference type="Gene3D" id="3.30.420.10">
    <property type="entry name" value="Ribonuclease H-like superfamily/Ribonuclease H"/>
    <property type="match status" value="1"/>
</dbReference>
<proteinExistence type="predicted"/>
<dbReference type="InterPro" id="IPR036397">
    <property type="entry name" value="RNaseH_sf"/>
</dbReference>
<dbReference type="Gene3D" id="2.170.260.10">
    <property type="entry name" value="paz domain"/>
    <property type="match status" value="1"/>
</dbReference>
<dbReference type="InterPro" id="IPR036085">
    <property type="entry name" value="PAZ_dom_sf"/>
</dbReference>
<dbReference type="InterPro" id="IPR003165">
    <property type="entry name" value="Piwi"/>
</dbReference>
<gene>
    <name evidence="2" type="ORF">CBOVIS_LOCUS10507</name>
</gene>
<feature type="domain" description="Piwi" evidence="1">
    <location>
        <begin position="605"/>
        <end position="894"/>
    </location>
</feature>
<keyword evidence="3" id="KW-1185">Reference proteome</keyword>
<dbReference type="Gene3D" id="3.40.50.2300">
    <property type="match status" value="1"/>
</dbReference>
<dbReference type="SUPFAM" id="SSF101690">
    <property type="entry name" value="PAZ domain"/>
    <property type="match status" value="1"/>
</dbReference>
<dbReference type="SMART" id="SM00950">
    <property type="entry name" value="Piwi"/>
    <property type="match status" value="1"/>
</dbReference>
<accession>A0A8S1FAZ5</accession>
<dbReference type="AlphaFoldDB" id="A0A8S1FAZ5"/>
<protein>
    <recommendedName>
        <fullName evidence="1">Piwi domain-containing protein</fullName>
    </recommendedName>
</protein>
<dbReference type="SUPFAM" id="SSF53098">
    <property type="entry name" value="Ribonuclease H-like"/>
    <property type="match status" value="1"/>
</dbReference>
<evidence type="ECO:0000313" key="2">
    <source>
        <dbReference type="EMBL" id="CAB3408769.1"/>
    </source>
</evidence>
<dbReference type="PANTHER" id="PTHR22891">
    <property type="entry name" value="EUKARYOTIC TRANSLATION INITIATION FACTOR 2C"/>
    <property type="match status" value="1"/>
</dbReference>
<organism evidence="2 3">
    <name type="scientific">Caenorhabditis bovis</name>
    <dbReference type="NCBI Taxonomy" id="2654633"/>
    <lineage>
        <taxon>Eukaryota</taxon>
        <taxon>Metazoa</taxon>
        <taxon>Ecdysozoa</taxon>
        <taxon>Nematoda</taxon>
        <taxon>Chromadorea</taxon>
        <taxon>Rhabditida</taxon>
        <taxon>Rhabditina</taxon>
        <taxon>Rhabditomorpha</taxon>
        <taxon>Rhabditoidea</taxon>
        <taxon>Rhabditidae</taxon>
        <taxon>Peloderinae</taxon>
        <taxon>Caenorhabditis</taxon>
    </lineage>
</organism>
<evidence type="ECO:0000313" key="3">
    <source>
        <dbReference type="Proteomes" id="UP000494206"/>
    </source>
</evidence>